<reference evidence="2 3" key="1">
    <citation type="submission" date="2024-01" db="EMBL/GenBank/DDBJ databases">
        <title>The genomes of 5 underutilized Papilionoideae crops provide insights into root nodulation and disease resistanc.</title>
        <authorList>
            <person name="Jiang F."/>
        </authorList>
    </citation>
    <scope>NUCLEOTIDE SEQUENCE [LARGE SCALE GENOMIC DNA]</scope>
    <source>
        <strain evidence="2">LVBAO_FW01</strain>
        <tissue evidence="2">Leaves</tissue>
    </source>
</reference>
<dbReference type="EMBL" id="JAYMYQ010000001">
    <property type="protein sequence ID" value="KAK7360809.1"/>
    <property type="molecule type" value="Genomic_DNA"/>
</dbReference>
<sequence length="144" mass="16059">MDKDTMAAIHGSYATSLDGLPSIPLGRPSIMIWLNMECPFSNIPIVAQRALARLINGILRQCLSIIDHVHPIRTCFEQEGEHHRLLLMLNVMSTARKIQLNLQAQPSCLLPKVVGSANAHAMSEGFESQPRPFLRNKHPHAVHE</sequence>
<organism evidence="2 3">
    <name type="scientific">Canavalia gladiata</name>
    <name type="common">Sword bean</name>
    <name type="synonym">Dolichos gladiatus</name>
    <dbReference type="NCBI Taxonomy" id="3824"/>
    <lineage>
        <taxon>Eukaryota</taxon>
        <taxon>Viridiplantae</taxon>
        <taxon>Streptophyta</taxon>
        <taxon>Embryophyta</taxon>
        <taxon>Tracheophyta</taxon>
        <taxon>Spermatophyta</taxon>
        <taxon>Magnoliopsida</taxon>
        <taxon>eudicotyledons</taxon>
        <taxon>Gunneridae</taxon>
        <taxon>Pentapetalae</taxon>
        <taxon>rosids</taxon>
        <taxon>fabids</taxon>
        <taxon>Fabales</taxon>
        <taxon>Fabaceae</taxon>
        <taxon>Papilionoideae</taxon>
        <taxon>50 kb inversion clade</taxon>
        <taxon>NPAAA clade</taxon>
        <taxon>indigoferoid/millettioid clade</taxon>
        <taxon>Phaseoleae</taxon>
        <taxon>Canavalia</taxon>
    </lineage>
</organism>
<comment type="caution">
    <text evidence="2">The sequence shown here is derived from an EMBL/GenBank/DDBJ whole genome shotgun (WGS) entry which is preliminary data.</text>
</comment>
<proteinExistence type="predicted"/>
<evidence type="ECO:0000313" key="2">
    <source>
        <dbReference type="EMBL" id="KAK7360809.1"/>
    </source>
</evidence>
<name>A0AAN9MTU1_CANGL</name>
<keyword evidence="3" id="KW-1185">Reference proteome</keyword>
<dbReference type="AlphaFoldDB" id="A0AAN9MTU1"/>
<dbReference type="Proteomes" id="UP001367508">
    <property type="component" value="Unassembled WGS sequence"/>
</dbReference>
<feature type="region of interest" description="Disordered" evidence="1">
    <location>
        <begin position="125"/>
        <end position="144"/>
    </location>
</feature>
<evidence type="ECO:0000313" key="3">
    <source>
        <dbReference type="Proteomes" id="UP001367508"/>
    </source>
</evidence>
<evidence type="ECO:0000256" key="1">
    <source>
        <dbReference type="SAM" id="MobiDB-lite"/>
    </source>
</evidence>
<gene>
    <name evidence="2" type="ORF">VNO77_02824</name>
</gene>
<feature type="compositionally biased region" description="Basic residues" evidence="1">
    <location>
        <begin position="134"/>
        <end position="144"/>
    </location>
</feature>
<protein>
    <submittedName>
        <fullName evidence="2">Uncharacterized protein</fullName>
    </submittedName>
</protein>
<accession>A0AAN9MTU1</accession>